<sequence>FSPLFLSCFQIFDIVAVTQLNGDRNRKHRDRRQLQDLHQEMATTAKRAKV</sequence>
<dbReference type="EMBL" id="JASPKZ010007858">
    <property type="protein sequence ID" value="KAJ9581693.1"/>
    <property type="molecule type" value="Genomic_DNA"/>
</dbReference>
<dbReference type="AlphaFoldDB" id="A0AAD7ZKT4"/>
<protein>
    <submittedName>
        <fullName evidence="2">Uncharacterized protein</fullName>
    </submittedName>
</protein>
<reference evidence="2" key="1">
    <citation type="journal article" date="2023" name="IScience">
        <title>Live-bearing cockroach genome reveals convergent evolutionary mechanisms linked to viviparity in insects and beyond.</title>
        <authorList>
            <person name="Fouks B."/>
            <person name="Harrison M.C."/>
            <person name="Mikhailova A.A."/>
            <person name="Marchal E."/>
            <person name="English S."/>
            <person name="Carruthers M."/>
            <person name="Jennings E.C."/>
            <person name="Chiamaka E.L."/>
            <person name="Frigard R.A."/>
            <person name="Pippel M."/>
            <person name="Attardo G.M."/>
            <person name="Benoit J.B."/>
            <person name="Bornberg-Bauer E."/>
            <person name="Tobe S.S."/>
        </authorList>
    </citation>
    <scope>NUCLEOTIDE SEQUENCE</scope>
    <source>
        <tissue evidence="2">Testes</tissue>
    </source>
</reference>
<keyword evidence="3" id="KW-1185">Reference proteome</keyword>
<gene>
    <name evidence="2" type="ORF">L9F63_023127</name>
</gene>
<evidence type="ECO:0000256" key="1">
    <source>
        <dbReference type="SAM" id="MobiDB-lite"/>
    </source>
</evidence>
<comment type="caution">
    <text evidence="2">The sequence shown here is derived from an EMBL/GenBank/DDBJ whole genome shotgun (WGS) entry which is preliminary data.</text>
</comment>
<name>A0AAD7ZKT4_DIPPU</name>
<feature type="region of interest" description="Disordered" evidence="1">
    <location>
        <begin position="25"/>
        <end position="50"/>
    </location>
</feature>
<organism evidence="2 3">
    <name type="scientific">Diploptera punctata</name>
    <name type="common">Pacific beetle cockroach</name>
    <dbReference type="NCBI Taxonomy" id="6984"/>
    <lineage>
        <taxon>Eukaryota</taxon>
        <taxon>Metazoa</taxon>
        <taxon>Ecdysozoa</taxon>
        <taxon>Arthropoda</taxon>
        <taxon>Hexapoda</taxon>
        <taxon>Insecta</taxon>
        <taxon>Pterygota</taxon>
        <taxon>Neoptera</taxon>
        <taxon>Polyneoptera</taxon>
        <taxon>Dictyoptera</taxon>
        <taxon>Blattodea</taxon>
        <taxon>Blaberoidea</taxon>
        <taxon>Blaberidae</taxon>
        <taxon>Diplopterinae</taxon>
        <taxon>Diploptera</taxon>
    </lineage>
</organism>
<accession>A0AAD7ZKT4</accession>
<evidence type="ECO:0000313" key="2">
    <source>
        <dbReference type="EMBL" id="KAJ9581693.1"/>
    </source>
</evidence>
<dbReference type="Proteomes" id="UP001233999">
    <property type="component" value="Unassembled WGS sequence"/>
</dbReference>
<reference evidence="2" key="2">
    <citation type="submission" date="2023-05" db="EMBL/GenBank/DDBJ databases">
        <authorList>
            <person name="Fouks B."/>
        </authorList>
    </citation>
    <scope>NUCLEOTIDE SEQUENCE</scope>
    <source>
        <strain evidence="2">Stay&amp;Tobe</strain>
        <tissue evidence="2">Testes</tissue>
    </source>
</reference>
<feature type="non-terminal residue" evidence="2">
    <location>
        <position position="50"/>
    </location>
</feature>
<proteinExistence type="predicted"/>
<feature type="non-terminal residue" evidence="2">
    <location>
        <position position="1"/>
    </location>
</feature>
<evidence type="ECO:0000313" key="3">
    <source>
        <dbReference type="Proteomes" id="UP001233999"/>
    </source>
</evidence>